<protein>
    <submittedName>
        <fullName evidence="1">Uncharacterized protein</fullName>
    </submittedName>
</protein>
<name>A0A7C9FD54_OPUST</name>
<accession>A0A7C9FD54</accession>
<dbReference type="EMBL" id="GISG01267055">
    <property type="protein sequence ID" value="MBA4675389.1"/>
    <property type="molecule type" value="Transcribed_RNA"/>
</dbReference>
<reference evidence="1" key="1">
    <citation type="journal article" date="2013" name="J. Plant Res.">
        <title>Effect of fungi and light on seed germination of three Opuntia species from semiarid lands of central Mexico.</title>
        <authorList>
            <person name="Delgado-Sanchez P."/>
            <person name="Jimenez-Bremont J.F."/>
            <person name="Guerrero-Gonzalez Mde L."/>
            <person name="Flores J."/>
        </authorList>
    </citation>
    <scope>NUCLEOTIDE SEQUENCE</scope>
    <source>
        <tissue evidence="1">Cladode</tissue>
    </source>
</reference>
<organism evidence="1">
    <name type="scientific">Opuntia streptacantha</name>
    <name type="common">Prickly pear cactus</name>
    <name type="synonym">Opuntia cardona</name>
    <dbReference type="NCBI Taxonomy" id="393608"/>
    <lineage>
        <taxon>Eukaryota</taxon>
        <taxon>Viridiplantae</taxon>
        <taxon>Streptophyta</taxon>
        <taxon>Embryophyta</taxon>
        <taxon>Tracheophyta</taxon>
        <taxon>Spermatophyta</taxon>
        <taxon>Magnoliopsida</taxon>
        <taxon>eudicotyledons</taxon>
        <taxon>Gunneridae</taxon>
        <taxon>Pentapetalae</taxon>
        <taxon>Caryophyllales</taxon>
        <taxon>Cactineae</taxon>
        <taxon>Cactaceae</taxon>
        <taxon>Opuntioideae</taxon>
        <taxon>Opuntia</taxon>
    </lineage>
</organism>
<evidence type="ECO:0000313" key="1">
    <source>
        <dbReference type="EMBL" id="MBA4675389.1"/>
    </source>
</evidence>
<dbReference type="AlphaFoldDB" id="A0A7C9FD54"/>
<sequence length="107" mass="12373">MASTNVFIRSTLLQWMDSKAQIMSGLDASFNAGPSLEVHHWLCSSRRFRSLARTIWRRSPLGRRKFWHWLIELRPPPMMTKPSGVLSWDSDMDHCRKISTRATGCIA</sequence>
<proteinExistence type="predicted"/>
<reference evidence="1" key="2">
    <citation type="submission" date="2020-07" db="EMBL/GenBank/DDBJ databases">
        <authorList>
            <person name="Vera ALvarez R."/>
            <person name="Arias-Moreno D.M."/>
            <person name="Jimenez-Jacinto V."/>
            <person name="Jimenez-Bremont J.F."/>
            <person name="Swaminathan K."/>
            <person name="Moose S.P."/>
            <person name="Guerrero-Gonzalez M.L."/>
            <person name="Marino-Ramirez L."/>
            <person name="Landsman D."/>
            <person name="Rodriguez-Kessler M."/>
            <person name="Delgado-Sanchez P."/>
        </authorList>
    </citation>
    <scope>NUCLEOTIDE SEQUENCE</scope>
    <source>
        <tissue evidence="1">Cladode</tissue>
    </source>
</reference>